<dbReference type="Proteomes" id="UP000885832">
    <property type="component" value="Unassembled WGS sequence"/>
</dbReference>
<dbReference type="PANTHER" id="PTHR42837">
    <property type="entry name" value="REGULATOR OF SIGMA-E PROTEASE RSEP"/>
    <property type="match status" value="1"/>
</dbReference>
<proteinExistence type="inferred from homology"/>
<keyword evidence="8 11" id="KW-1133">Transmembrane helix</keyword>
<keyword evidence="9 11" id="KW-0482">Metalloprotease</keyword>
<comment type="subcellular location">
    <subcellularLocation>
        <location evidence="2">Membrane</location>
        <topology evidence="2">Multi-pass membrane protein</topology>
    </subcellularLocation>
</comment>
<dbReference type="SUPFAM" id="SSF50156">
    <property type="entry name" value="PDZ domain-like"/>
    <property type="match status" value="2"/>
</dbReference>
<evidence type="ECO:0000256" key="4">
    <source>
        <dbReference type="ARBA" id="ARBA00022670"/>
    </source>
</evidence>
<dbReference type="InterPro" id="IPR008915">
    <property type="entry name" value="Peptidase_M50"/>
</dbReference>
<dbReference type="Pfam" id="PF17820">
    <property type="entry name" value="PDZ_6"/>
    <property type="match status" value="1"/>
</dbReference>
<dbReference type="GO" id="GO:0006508">
    <property type="term" value="P:proteolysis"/>
    <property type="evidence" value="ECO:0007669"/>
    <property type="project" value="UniProtKB-KW"/>
</dbReference>
<keyword evidence="7 11" id="KW-0862">Zinc</keyword>
<comment type="cofactor">
    <cofactor evidence="1 11">
        <name>Zn(2+)</name>
        <dbReference type="ChEBI" id="CHEBI:29105"/>
    </cofactor>
</comment>
<dbReference type="EC" id="3.4.24.-" evidence="11"/>
<evidence type="ECO:0000259" key="12">
    <source>
        <dbReference type="PROSITE" id="PS50106"/>
    </source>
</evidence>
<dbReference type="SMART" id="SM00228">
    <property type="entry name" value="PDZ"/>
    <property type="match status" value="2"/>
</dbReference>
<comment type="similarity">
    <text evidence="3 11">Belongs to the peptidase M50B family.</text>
</comment>
<dbReference type="PANTHER" id="PTHR42837:SF2">
    <property type="entry name" value="MEMBRANE METALLOPROTEASE ARASP2, CHLOROPLASTIC-RELATED"/>
    <property type="match status" value="1"/>
</dbReference>
<keyword evidence="5 11" id="KW-0812">Transmembrane</keyword>
<evidence type="ECO:0000313" key="13">
    <source>
        <dbReference type="EMBL" id="HHJ80216.1"/>
    </source>
</evidence>
<reference evidence="13" key="1">
    <citation type="journal article" date="2020" name="mSystems">
        <title>Genome- and Community-Level Interaction Insights into Carbon Utilization and Element Cycling Functions of Hydrothermarchaeota in Hydrothermal Sediment.</title>
        <authorList>
            <person name="Zhou Z."/>
            <person name="Liu Y."/>
            <person name="Xu W."/>
            <person name="Pan J."/>
            <person name="Luo Z.H."/>
            <person name="Li M."/>
        </authorList>
    </citation>
    <scope>NUCLEOTIDE SEQUENCE [LARGE SCALE GENOMIC DNA]</scope>
    <source>
        <strain evidence="13">HyVt-505</strain>
    </source>
</reference>
<feature type="transmembrane region" description="Helical" evidence="11">
    <location>
        <begin position="6"/>
        <end position="29"/>
    </location>
</feature>
<dbReference type="GO" id="GO:0046872">
    <property type="term" value="F:metal ion binding"/>
    <property type="evidence" value="ECO:0007669"/>
    <property type="project" value="UniProtKB-KW"/>
</dbReference>
<evidence type="ECO:0000256" key="3">
    <source>
        <dbReference type="ARBA" id="ARBA00007931"/>
    </source>
</evidence>
<feature type="transmembrane region" description="Helical" evidence="11">
    <location>
        <begin position="100"/>
        <end position="120"/>
    </location>
</feature>
<evidence type="ECO:0000256" key="6">
    <source>
        <dbReference type="ARBA" id="ARBA00022801"/>
    </source>
</evidence>
<accession>A0A832J5H1</accession>
<dbReference type="Pfam" id="PF02163">
    <property type="entry name" value="Peptidase_M50"/>
    <property type="match status" value="1"/>
</dbReference>
<keyword evidence="6 11" id="KW-0378">Hydrolase</keyword>
<keyword evidence="10 11" id="KW-0472">Membrane</keyword>
<dbReference type="GO" id="GO:0004222">
    <property type="term" value="F:metalloendopeptidase activity"/>
    <property type="evidence" value="ECO:0007669"/>
    <property type="project" value="InterPro"/>
</dbReference>
<name>A0A832J5H1_9GAMM</name>
<feature type="transmembrane region" description="Helical" evidence="11">
    <location>
        <begin position="430"/>
        <end position="451"/>
    </location>
</feature>
<dbReference type="PROSITE" id="PS50106">
    <property type="entry name" value="PDZ"/>
    <property type="match status" value="1"/>
</dbReference>
<dbReference type="GO" id="GO:0016020">
    <property type="term" value="C:membrane"/>
    <property type="evidence" value="ECO:0007669"/>
    <property type="project" value="UniProtKB-SubCell"/>
</dbReference>
<dbReference type="CDD" id="cd23081">
    <property type="entry name" value="cpPDZ_EcRseP-like"/>
    <property type="match status" value="1"/>
</dbReference>
<organism evidence="13">
    <name type="scientific">Candidatus Tenderia electrophaga</name>
    <dbReference type="NCBI Taxonomy" id="1748243"/>
    <lineage>
        <taxon>Bacteria</taxon>
        <taxon>Pseudomonadati</taxon>
        <taxon>Pseudomonadota</taxon>
        <taxon>Gammaproteobacteria</taxon>
        <taxon>Candidatus Tenderiales</taxon>
        <taxon>Candidatus Tenderiaceae</taxon>
        <taxon>Candidatus Tenderia</taxon>
    </lineage>
</organism>
<comment type="caution">
    <text evidence="13">The sequence shown here is derived from an EMBL/GenBank/DDBJ whole genome shotgun (WGS) entry which is preliminary data.</text>
</comment>
<evidence type="ECO:0000256" key="8">
    <source>
        <dbReference type="ARBA" id="ARBA00022989"/>
    </source>
</evidence>
<dbReference type="NCBIfam" id="TIGR00054">
    <property type="entry name" value="RIP metalloprotease RseP"/>
    <property type="match status" value="1"/>
</dbReference>
<keyword evidence="11" id="KW-0479">Metal-binding</keyword>
<dbReference type="InterPro" id="IPR036034">
    <property type="entry name" value="PDZ_sf"/>
</dbReference>
<evidence type="ECO:0000256" key="1">
    <source>
        <dbReference type="ARBA" id="ARBA00001947"/>
    </source>
</evidence>
<dbReference type="EMBL" id="DRNF01000076">
    <property type="protein sequence ID" value="HHJ80216.1"/>
    <property type="molecule type" value="Genomic_DNA"/>
</dbReference>
<evidence type="ECO:0000256" key="11">
    <source>
        <dbReference type="RuleBase" id="RU362031"/>
    </source>
</evidence>
<feature type="transmembrane region" description="Helical" evidence="11">
    <location>
        <begin position="366"/>
        <end position="385"/>
    </location>
</feature>
<sequence>MITVLSSIFFFILALGILITVHEFGHYWVARKVGIKVLRFSVGFGKPLWSKTAGPDNTEYVLAAIPLGGYVRMLDEREGEVPEEEAHRAFNRQSLAKRTAVVAAGPVFNFILAIAAYWLIFVIGVTGMKPIVGQVSPGSIAAEAGLQQGEHIVAIGDKATPTWEAVVVSMLDDAIGSGEVVIKVEQPDEARQVQRIVRFDSIPEDLNRGGLLDFIGLRPYRPAIPATIGKLAPNGAADRAGVEVGDRIVAVDGRAIDDWEQLVDYVRARPDKSIDVEIERGAEALKLSITPVRVEGDIGKIGAGVQMLEMPEELKSEVKYGPAVALLNAASKTWDMSYLTLRMLGKMVTGDISLSNLSGPISIARYAGYSASIGFISFLTFLAIVSISLGVLNLLPVPMLDGGHLLYYLVELFKGSPVSESTQLIGQKLGIAMLLGMMLLAFYNDILRFFVN</sequence>
<dbReference type="AlphaFoldDB" id="A0A832J5H1"/>
<evidence type="ECO:0000256" key="10">
    <source>
        <dbReference type="ARBA" id="ARBA00023136"/>
    </source>
</evidence>
<evidence type="ECO:0000256" key="2">
    <source>
        <dbReference type="ARBA" id="ARBA00004141"/>
    </source>
</evidence>
<keyword evidence="4 13" id="KW-0645">Protease</keyword>
<dbReference type="InterPro" id="IPR001478">
    <property type="entry name" value="PDZ"/>
</dbReference>
<evidence type="ECO:0000256" key="7">
    <source>
        <dbReference type="ARBA" id="ARBA00022833"/>
    </source>
</evidence>
<dbReference type="NCBIfam" id="NF008046">
    <property type="entry name" value="PRK10779.1"/>
    <property type="match status" value="1"/>
</dbReference>
<protein>
    <recommendedName>
        <fullName evidence="11">Zinc metalloprotease</fullName>
        <ecNumber evidence="11">3.4.24.-</ecNumber>
    </recommendedName>
</protein>
<evidence type="ECO:0000256" key="9">
    <source>
        <dbReference type="ARBA" id="ARBA00023049"/>
    </source>
</evidence>
<dbReference type="CDD" id="cd06163">
    <property type="entry name" value="S2P-M50_PDZ_RseP-like"/>
    <property type="match status" value="2"/>
</dbReference>
<dbReference type="InterPro" id="IPR041489">
    <property type="entry name" value="PDZ_6"/>
</dbReference>
<feature type="domain" description="PDZ" evidence="12">
    <location>
        <begin position="228"/>
        <end position="258"/>
    </location>
</feature>
<dbReference type="InterPro" id="IPR004387">
    <property type="entry name" value="Pept_M50_Zn"/>
</dbReference>
<dbReference type="Gene3D" id="2.30.42.10">
    <property type="match status" value="2"/>
</dbReference>
<evidence type="ECO:0000256" key="5">
    <source>
        <dbReference type="ARBA" id="ARBA00022692"/>
    </source>
</evidence>
<gene>
    <name evidence="13" type="primary">rseP</name>
    <name evidence="13" type="ORF">ENJ65_01130</name>
</gene>